<evidence type="ECO:0000313" key="1">
    <source>
        <dbReference type="EMBL" id="CAG8800609.1"/>
    </source>
</evidence>
<sequence length="71" mass="8576">MNIANIKREIVYDLLKAWVDADISLEKFNKFYRFLVKYCYEGSIILDSSALRKQYLTNVFHKHIKKLQDEF</sequence>
<dbReference type="EMBL" id="CAJVQA010031074">
    <property type="protein sequence ID" value="CAG8800609.1"/>
    <property type="molecule type" value="Genomic_DNA"/>
</dbReference>
<proteinExistence type="predicted"/>
<organism evidence="1 2">
    <name type="scientific">Cetraspora pellucida</name>
    <dbReference type="NCBI Taxonomy" id="1433469"/>
    <lineage>
        <taxon>Eukaryota</taxon>
        <taxon>Fungi</taxon>
        <taxon>Fungi incertae sedis</taxon>
        <taxon>Mucoromycota</taxon>
        <taxon>Glomeromycotina</taxon>
        <taxon>Glomeromycetes</taxon>
        <taxon>Diversisporales</taxon>
        <taxon>Gigasporaceae</taxon>
        <taxon>Cetraspora</taxon>
    </lineage>
</organism>
<keyword evidence="2" id="KW-1185">Reference proteome</keyword>
<dbReference type="AlphaFoldDB" id="A0A9N9JXH6"/>
<comment type="caution">
    <text evidence="1">The sequence shown here is derived from an EMBL/GenBank/DDBJ whole genome shotgun (WGS) entry which is preliminary data.</text>
</comment>
<name>A0A9N9JXH6_9GLOM</name>
<dbReference type="OrthoDB" id="2407789at2759"/>
<gene>
    <name evidence="1" type="ORF">CPELLU_LOCUS17684</name>
</gene>
<dbReference type="Proteomes" id="UP000789759">
    <property type="component" value="Unassembled WGS sequence"/>
</dbReference>
<evidence type="ECO:0000313" key="2">
    <source>
        <dbReference type="Proteomes" id="UP000789759"/>
    </source>
</evidence>
<reference evidence="1" key="1">
    <citation type="submission" date="2021-06" db="EMBL/GenBank/DDBJ databases">
        <authorList>
            <person name="Kallberg Y."/>
            <person name="Tangrot J."/>
            <person name="Rosling A."/>
        </authorList>
    </citation>
    <scope>NUCLEOTIDE SEQUENCE</scope>
    <source>
        <strain evidence="1">FL966</strain>
    </source>
</reference>
<protein>
    <submittedName>
        <fullName evidence="1">20608_t:CDS:1</fullName>
    </submittedName>
</protein>
<accession>A0A9N9JXH6</accession>
<feature type="non-terminal residue" evidence="1">
    <location>
        <position position="71"/>
    </location>
</feature>